<accession>A0A024AYS5</accession>
<evidence type="ECO:0000313" key="1">
    <source>
        <dbReference type="EMBL" id="AHZ09449.1"/>
    </source>
</evidence>
<protein>
    <submittedName>
        <fullName evidence="1">Uncharacterized protein</fullName>
    </submittedName>
</protein>
<dbReference type="Proteomes" id="UP000026902">
    <property type="component" value="Segment"/>
</dbReference>
<dbReference type="EMBL" id="KJ489397">
    <property type="protein sequence ID" value="AHZ09449.1"/>
    <property type="molecule type" value="Genomic_DNA"/>
</dbReference>
<keyword evidence="2" id="KW-1185">Reference proteome</keyword>
<proteinExistence type="predicted"/>
<organism evidence="1 2">
    <name type="scientific">Bacillus phage CAM003</name>
    <dbReference type="NCBI Taxonomy" id="1486657"/>
    <lineage>
        <taxon>Viruses</taxon>
        <taxon>Duplodnaviria</taxon>
        <taxon>Heunggongvirae</taxon>
        <taxon>Uroviricota</taxon>
        <taxon>Caudoviricetes</taxon>
        <taxon>Herelleviridae</taxon>
        <taxon>Bastillevirinae</taxon>
        <taxon>Bastillevirus</taxon>
        <taxon>Bastillevirus CAM003</taxon>
    </lineage>
</organism>
<dbReference type="GeneID" id="19526315"/>
<evidence type="ECO:0000313" key="2">
    <source>
        <dbReference type="Proteomes" id="UP000026902"/>
    </source>
</evidence>
<dbReference type="RefSeq" id="YP_009036915.1">
    <property type="nucleotide sequence ID" value="NC_024216.1"/>
</dbReference>
<sequence length="59" mass="7295">MKELPVYVTDRDLPEWSDTFNYIDMYGVVTMVEKYYNREIVKFVMYEAFCALEIRKRRK</sequence>
<reference evidence="2" key="1">
    <citation type="submission" date="2014-09" db="EMBL/GenBank/DDBJ databases">
        <authorList>
            <person name="Sauder A.B."/>
            <person name="McKenzie Q.R."/>
            <person name="Temple L.M."/>
            <person name="Alexis B.K."/>
            <person name="Al-Atrache Z."/>
            <person name="Lewis L.O."/>
            <person name="Loesser-Casey K.E."/>
            <person name="Mitchell K.J."/>
        </authorList>
    </citation>
    <scope>NUCLEOTIDE SEQUENCE [LARGE SCALE GENOMIC DNA]</scope>
</reference>
<dbReference type="KEGG" id="vg:19526315"/>
<name>A0A024AYS5_9CAUD</name>